<dbReference type="FunFam" id="3.90.190.10:FF:000080">
    <property type="entry name" value="Receptor-type tyrosine-protein phosphatase mu"/>
    <property type="match status" value="1"/>
</dbReference>
<dbReference type="PANTHER" id="PTHR19134:SF449">
    <property type="entry name" value="TYROSINE-PROTEIN PHOSPHATASE 1"/>
    <property type="match status" value="1"/>
</dbReference>
<dbReference type="EMBL" id="DS470008">
    <property type="protein sequence ID" value="EDO30630.1"/>
    <property type="molecule type" value="Genomic_DNA"/>
</dbReference>
<dbReference type="Gene3D" id="3.90.190.10">
    <property type="entry name" value="Protein tyrosine phosphatase superfamily"/>
    <property type="match status" value="1"/>
</dbReference>
<gene>
    <name evidence="3" type="ORF">NEMVEDRAFT_v1g220328</name>
</gene>
<dbReference type="InParanoid" id="A7T089"/>
<name>A7T089_NEMVE</name>
<dbReference type="PhylomeDB" id="A7T089"/>
<dbReference type="PRINTS" id="PR00700">
    <property type="entry name" value="PRTYPHPHTASE"/>
</dbReference>
<evidence type="ECO:0000259" key="2">
    <source>
        <dbReference type="PROSITE" id="PS50056"/>
    </source>
</evidence>
<dbReference type="PANTHER" id="PTHR19134">
    <property type="entry name" value="RECEPTOR-TYPE TYROSINE-PROTEIN PHOSPHATASE"/>
    <property type="match status" value="1"/>
</dbReference>
<evidence type="ECO:0008006" key="5">
    <source>
        <dbReference type="Google" id="ProtNLM"/>
    </source>
</evidence>
<dbReference type="SMART" id="SM00194">
    <property type="entry name" value="PTPc"/>
    <property type="match status" value="1"/>
</dbReference>
<accession>A7T089</accession>
<dbReference type="HOGENOM" id="CLU_001645_9_1_1"/>
<proteinExistence type="predicted"/>
<evidence type="ECO:0000259" key="1">
    <source>
        <dbReference type="PROSITE" id="PS50055"/>
    </source>
</evidence>
<sequence>MPVTGKRGNRKSGKDRLIRNAPFLEMSFFTTTVTLPNLGNHDTVQTRDQYAFVHFAVLEALTCGNTEIEAGNLQIAMRKRAAVKPTQNLSGYALEYQRLLAVSSQIEDENSKVGRADYNIKKNRYPSVIPFDGGDYINASFADAFRKRNAFILTQAPLGHTMAEFWHMICQYKIGTIVMLNNLQEDTLTYPQYWPSEGSETYDHLNVRLMSREKQGKLISRKLAIGQKGVEGEHEVVHIQHIEWPDKCAPVNHQSVLDLVSWVQLSQQQCGDKAIAVQCSNGVGRSGTFCAIYSLLERIKAEQVVDVFQTVKVLRLGRPGAVETLTQYIYCYQMVQRYLDSFSDYANFSEV</sequence>
<organism evidence="3 4">
    <name type="scientific">Nematostella vectensis</name>
    <name type="common">Starlet sea anemone</name>
    <dbReference type="NCBI Taxonomy" id="45351"/>
    <lineage>
        <taxon>Eukaryota</taxon>
        <taxon>Metazoa</taxon>
        <taxon>Cnidaria</taxon>
        <taxon>Anthozoa</taxon>
        <taxon>Hexacorallia</taxon>
        <taxon>Actiniaria</taxon>
        <taxon>Edwardsiidae</taxon>
        <taxon>Nematostella</taxon>
    </lineage>
</organism>
<dbReference type="SUPFAM" id="SSF52799">
    <property type="entry name" value="(Phosphotyrosine protein) phosphatases II"/>
    <property type="match status" value="1"/>
</dbReference>
<feature type="domain" description="Tyrosine-protein phosphatase" evidence="1">
    <location>
        <begin position="92"/>
        <end position="338"/>
    </location>
</feature>
<dbReference type="AlphaFoldDB" id="A7T089"/>
<dbReference type="Pfam" id="PF00102">
    <property type="entry name" value="Y_phosphatase"/>
    <property type="match status" value="1"/>
</dbReference>
<dbReference type="InterPro" id="IPR003595">
    <property type="entry name" value="Tyr_Pase_cat"/>
</dbReference>
<dbReference type="InterPro" id="IPR029021">
    <property type="entry name" value="Prot-tyrosine_phosphatase-like"/>
</dbReference>
<evidence type="ECO:0000313" key="3">
    <source>
        <dbReference type="EMBL" id="EDO30630.1"/>
    </source>
</evidence>
<dbReference type="InterPro" id="IPR050348">
    <property type="entry name" value="Protein-Tyr_Phosphatase"/>
</dbReference>
<evidence type="ECO:0000313" key="4">
    <source>
        <dbReference type="Proteomes" id="UP000001593"/>
    </source>
</evidence>
<reference evidence="3 4" key="1">
    <citation type="journal article" date="2007" name="Science">
        <title>Sea anemone genome reveals ancestral eumetazoan gene repertoire and genomic organization.</title>
        <authorList>
            <person name="Putnam N.H."/>
            <person name="Srivastava M."/>
            <person name="Hellsten U."/>
            <person name="Dirks B."/>
            <person name="Chapman J."/>
            <person name="Salamov A."/>
            <person name="Terry A."/>
            <person name="Shapiro H."/>
            <person name="Lindquist E."/>
            <person name="Kapitonov V.V."/>
            <person name="Jurka J."/>
            <person name="Genikhovich G."/>
            <person name="Grigoriev I.V."/>
            <person name="Lucas S.M."/>
            <person name="Steele R.E."/>
            <person name="Finnerty J.R."/>
            <person name="Technau U."/>
            <person name="Martindale M.Q."/>
            <person name="Rokhsar D.S."/>
        </authorList>
    </citation>
    <scope>NUCLEOTIDE SEQUENCE [LARGE SCALE GENOMIC DNA]</scope>
    <source>
        <strain evidence="4">CH2 X CH6</strain>
    </source>
</reference>
<dbReference type="InterPro" id="IPR000387">
    <property type="entry name" value="Tyr_Pase_dom"/>
</dbReference>
<dbReference type="InterPro" id="IPR000242">
    <property type="entry name" value="PTP_cat"/>
</dbReference>
<dbReference type="SMART" id="SM00404">
    <property type="entry name" value="PTPc_motif"/>
    <property type="match status" value="1"/>
</dbReference>
<dbReference type="Proteomes" id="UP000001593">
    <property type="component" value="Unassembled WGS sequence"/>
</dbReference>
<dbReference type="PROSITE" id="PS50055">
    <property type="entry name" value="TYR_PHOSPHATASE_PTP"/>
    <property type="match status" value="1"/>
</dbReference>
<dbReference type="GO" id="GO:0004725">
    <property type="term" value="F:protein tyrosine phosphatase activity"/>
    <property type="evidence" value="ECO:0007669"/>
    <property type="project" value="InterPro"/>
</dbReference>
<dbReference type="PROSITE" id="PS50056">
    <property type="entry name" value="TYR_PHOSPHATASE_2"/>
    <property type="match status" value="1"/>
</dbReference>
<dbReference type="eggNOG" id="KOG4228">
    <property type="taxonomic scope" value="Eukaryota"/>
</dbReference>
<dbReference type="CDD" id="cd00047">
    <property type="entry name" value="PTPc"/>
    <property type="match status" value="1"/>
</dbReference>
<feature type="domain" description="Tyrosine specific protein phosphatases" evidence="2">
    <location>
        <begin position="254"/>
        <end position="329"/>
    </location>
</feature>
<keyword evidence="4" id="KW-1185">Reference proteome</keyword>
<protein>
    <recommendedName>
        <fullName evidence="5">Protein-tyrosine-phosphatase</fullName>
    </recommendedName>
</protein>
<dbReference type="OMA" id="LEMSFFT"/>
<dbReference type="STRING" id="45351.A7T089"/>